<feature type="compositionally biased region" description="Basic and acidic residues" evidence="3">
    <location>
        <begin position="264"/>
        <end position="280"/>
    </location>
</feature>
<feature type="compositionally biased region" description="Low complexity" evidence="3">
    <location>
        <begin position="281"/>
        <end position="295"/>
    </location>
</feature>
<dbReference type="Gene3D" id="6.10.250.3140">
    <property type="match status" value="1"/>
</dbReference>
<protein>
    <recommendedName>
        <fullName evidence="4">Set2 Rpb1 interacting domain-containing protein</fullName>
    </recommendedName>
</protein>
<evidence type="ECO:0000256" key="1">
    <source>
        <dbReference type="ARBA" id="ARBA00004123"/>
    </source>
</evidence>
<gene>
    <name evidence="5" type="ORF">LOTGIDRAFT_171190</name>
</gene>
<feature type="compositionally biased region" description="Basic residues" evidence="3">
    <location>
        <begin position="428"/>
        <end position="449"/>
    </location>
</feature>
<dbReference type="GO" id="GO:0005694">
    <property type="term" value="C:chromosome"/>
    <property type="evidence" value="ECO:0007669"/>
    <property type="project" value="InterPro"/>
</dbReference>
<dbReference type="GeneID" id="20241675"/>
<reference evidence="5 6" key="1">
    <citation type="journal article" date="2013" name="Nature">
        <title>Insights into bilaterian evolution from three spiralian genomes.</title>
        <authorList>
            <person name="Simakov O."/>
            <person name="Marletaz F."/>
            <person name="Cho S.J."/>
            <person name="Edsinger-Gonzales E."/>
            <person name="Havlak P."/>
            <person name="Hellsten U."/>
            <person name="Kuo D.H."/>
            <person name="Larsson T."/>
            <person name="Lv J."/>
            <person name="Arendt D."/>
            <person name="Savage R."/>
            <person name="Osoegawa K."/>
            <person name="de Jong P."/>
            <person name="Grimwood J."/>
            <person name="Chapman J.A."/>
            <person name="Shapiro H."/>
            <person name="Aerts A."/>
            <person name="Otillar R.P."/>
            <person name="Terry A.Y."/>
            <person name="Boore J.L."/>
            <person name="Grigoriev I.V."/>
            <person name="Lindberg D.R."/>
            <person name="Seaver E.C."/>
            <person name="Weisblat D.A."/>
            <person name="Putnam N.H."/>
            <person name="Rokhsar D.S."/>
        </authorList>
    </citation>
    <scope>NUCLEOTIDE SEQUENCE [LARGE SCALE GENOMIC DNA]</scope>
</reference>
<evidence type="ECO:0000256" key="3">
    <source>
        <dbReference type="SAM" id="MobiDB-lite"/>
    </source>
</evidence>
<dbReference type="CTD" id="20241675"/>
<accession>V4AHW2</accession>
<feature type="region of interest" description="Disordered" evidence="3">
    <location>
        <begin position="11"/>
        <end position="36"/>
    </location>
</feature>
<evidence type="ECO:0000313" key="6">
    <source>
        <dbReference type="Proteomes" id="UP000030746"/>
    </source>
</evidence>
<evidence type="ECO:0000256" key="2">
    <source>
        <dbReference type="ARBA" id="ARBA00023242"/>
    </source>
</evidence>
<dbReference type="KEGG" id="lgi:LOTGIDRAFT_171190"/>
<dbReference type="OrthoDB" id="10069765at2759"/>
<organism evidence="5 6">
    <name type="scientific">Lottia gigantea</name>
    <name type="common">Giant owl limpet</name>
    <dbReference type="NCBI Taxonomy" id="225164"/>
    <lineage>
        <taxon>Eukaryota</taxon>
        <taxon>Metazoa</taxon>
        <taxon>Spiralia</taxon>
        <taxon>Lophotrochozoa</taxon>
        <taxon>Mollusca</taxon>
        <taxon>Gastropoda</taxon>
        <taxon>Patellogastropoda</taxon>
        <taxon>Lottioidea</taxon>
        <taxon>Lottiidae</taxon>
        <taxon>Lottia</taxon>
    </lineage>
</organism>
<evidence type="ECO:0000259" key="4">
    <source>
        <dbReference type="Pfam" id="PF08236"/>
    </source>
</evidence>
<feature type="region of interest" description="Disordered" evidence="3">
    <location>
        <begin position="224"/>
        <end position="454"/>
    </location>
</feature>
<feature type="compositionally biased region" description="Low complexity" evidence="3">
    <location>
        <begin position="225"/>
        <end position="244"/>
    </location>
</feature>
<feature type="region of interest" description="Disordered" evidence="3">
    <location>
        <begin position="164"/>
        <end position="185"/>
    </location>
</feature>
<dbReference type="HOGENOM" id="CLU_438432_0_0_1"/>
<feature type="domain" description="Set2 Rpb1 interacting" evidence="4">
    <location>
        <begin position="473"/>
        <end position="537"/>
    </location>
</feature>
<keyword evidence="6" id="KW-1185">Reference proteome</keyword>
<dbReference type="OMA" id="TEHACES"/>
<feature type="compositionally biased region" description="Basic and acidic residues" evidence="3">
    <location>
        <begin position="383"/>
        <end position="393"/>
    </location>
</feature>
<proteinExistence type="predicted"/>
<dbReference type="Gene3D" id="6.10.250.2460">
    <property type="match status" value="1"/>
</dbReference>
<keyword evidence="2" id="KW-0539">Nucleus</keyword>
<feature type="compositionally biased region" description="Low complexity" evidence="3">
    <location>
        <begin position="251"/>
        <end position="263"/>
    </location>
</feature>
<dbReference type="Pfam" id="PF08236">
    <property type="entry name" value="SRI"/>
    <property type="match status" value="1"/>
</dbReference>
<feature type="compositionally biased region" description="Low complexity" evidence="3">
    <location>
        <begin position="303"/>
        <end position="313"/>
    </location>
</feature>
<comment type="subcellular location">
    <subcellularLocation>
        <location evidence="1">Nucleus</location>
    </subcellularLocation>
</comment>
<dbReference type="RefSeq" id="XP_009045633.1">
    <property type="nucleotide sequence ID" value="XM_009047385.1"/>
</dbReference>
<dbReference type="Proteomes" id="UP000030746">
    <property type="component" value="Unassembled WGS sequence"/>
</dbReference>
<dbReference type="InterPro" id="IPR013257">
    <property type="entry name" value="SRI"/>
</dbReference>
<dbReference type="EMBL" id="KB199929">
    <property type="protein sequence ID" value="ESP03659.1"/>
    <property type="molecule type" value="Genomic_DNA"/>
</dbReference>
<feature type="compositionally biased region" description="Basic and acidic residues" evidence="3">
    <location>
        <begin position="347"/>
        <end position="361"/>
    </location>
</feature>
<dbReference type="GO" id="GO:0006355">
    <property type="term" value="P:regulation of DNA-templated transcription"/>
    <property type="evidence" value="ECO:0007669"/>
    <property type="project" value="InterPro"/>
</dbReference>
<sequence length="550" mass="61080">MGIYCDCFRENADYGGAEDSGDEKERREREEQLEKAQRMSIIKKQLKLRKGKNSSDTSEETEFEAPSLDCPLRDCASQKIPKLTVKTREHCFSMLEKGLYQNFITYYEEDSDKLRSRDYEPRCCALDLEHKIFKSNKIAVMYKSSVMKTVSEIRRLTREKELHTSIFGESATPTDNNEDCLHDSSNDSGMISVDSAFVTASSLLSKESKPSTSMSGFVKASSLVKTNSTSDMSKNTTKSSNSPSKQKHSISRSSSKTSTSECKQSSKSDSVESSKLDSKSVSKSNSSSSSKSKSVSKSEARPSSKSSPKTIPPQIVYFFEKLPKSDEYSDSANSSTYDTETESDSDSDMKTKTSSDSESKPKSNLSTAKSIQKSKMSVSFGENSEKLFTDDSRKRTHSESSSPSKSPDKKKSRKSSPPPIGKSNSSRDHKHSSSSSSRHRSHKSKHSKPFKVPFKTKSPVLPEIPPCKVIDTKGAAGLVVRYLTPYYQKGRFASKGLFKAAAKIITEELTQSIRGLPTTGKEEAKRIVSQFIGEHDKISTLQDLNTWVKK</sequence>
<feature type="compositionally biased region" description="Basic and acidic residues" evidence="3">
    <location>
        <begin position="23"/>
        <end position="36"/>
    </location>
</feature>
<dbReference type="AlphaFoldDB" id="V4AHW2"/>
<name>V4AHW2_LOTGI</name>
<dbReference type="STRING" id="225164.V4AHW2"/>
<evidence type="ECO:0000313" key="5">
    <source>
        <dbReference type="EMBL" id="ESP03659.1"/>
    </source>
</evidence>
<feature type="compositionally biased region" description="Polar residues" evidence="3">
    <location>
        <begin position="364"/>
        <end position="382"/>
    </location>
</feature>